<evidence type="ECO:0000313" key="8">
    <source>
        <dbReference type="EMBL" id="KAB8072426.1"/>
    </source>
</evidence>
<evidence type="ECO:0000259" key="7">
    <source>
        <dbReference type="PROSITE" id="PS50850"/>
    </source>
</evidence>
<feature type="transmembrane region" description="Helical" evidence="6">
    <location>
        <begin position="380"/>
        <end position="403"/>
    </location>
</feature>
<evidence type="ECO:0000313" key="9">
    <source>
        <dbReference type="Proteomes" id="UP000326565"/>
    </source>
</evidence>
<evidence type="ECO:0000256" key="6">
    <source>
        <dbReference type="SAM" id="Phobius"/>
    </source>
</evidence>
<feature type="transmembrane region" description="Helical" evidence="6">
    <location>
        <begin position="215"/>
        <end position="234"/>
    </location>
</feature>
<dbReference type="PANTHER" id="PTHR23502:SF152">
    <property type="entry name" value="MAJOR FACILITATOR SUPERFAMILY (MFS) PROFILE DOMAIN-CONTAINING PROTEIN-RELATED"/>
    <property type="match status" value="1"/>
</dbReference>
<feature type="transmembrane region" description="Helical" evidence="6">
    <location>
        <begin position="127"/>
        <end position="145"/>
    </location>
</feature>
<feature type="transmembrane region" description="Helical" evidence="6">
    <location>
        <begin position="58"/>
        <end position="78"/>
    </location>
</feature>
<organism evidence="8 9">
    <name type="scientific">Aspergillus leporis</name>
    <dbReference type="NCBI Taxonomy" id="41062"/>
    <lineage>
        <taxon>Eukaryota</taxon>
        <taxon>Fungi</taxon>
        <taxon>Dikarya</taxon>
        <taxon>Ascomycota</taxon>
        <taxon>Pezizomycotina</taxon>
        <taxon>Eurotiomycetes</taxon>
        <taxon>Eurotiomycetidae</taxon>
        <taxon>Eurotiales</taxon>
        <taxon>Aspergillaceae</taxon>
        <taxon>Aspergillus</taxon>
        <taxon>Aspergillus subgen. Circumdati</taxon>
    </lineage>
</organism>
<feature type="transmembrane region" description="Helical" evidence="6">
    <location>
        <begin position="151"/>
        <end position="172"/>
    </location>
</feature>
<keyword evidence="9" id="KW-1185">Reference proteome</keyword>
<reference evidence="8 9" key="1">
    <citation type="submission" date="2019-04" db="EMBL/GenBank/DDBJ databases">
        <title>Friends and foes A comparative genomics study of 23 Aspergillus species from section Flavi.</title>
        <authorList>
            <consortium name="DOE Joint Genome Institute"/>
            <person name="Kjaerbolling I."/>
            <person name="Vesth T."/>
            <person name="Frisvad J.C."/>
            <person name="Nybo J.L."/>
            <person name="Theobald S."/>
            <person name="Kildgaard S."/>
            <person name="Isbrandt T."/>
            <person name="Kuo A."/>
            <person name="Sato A."/>
            <person name="Lyhne E.K."/>
            <person name="Kogle M.E."/>
            <person name="Wiebenga A."/>
            <person name="Kun R.S."/>
            <person name="Lubbers R.J."/>
            <person name="Makela M.R."/>
            <person name="Barry K."/>
            <person name="Chovatia M."/>
            <person name="Clum A."/>
            <person name="Daum C."/>
            <person name="Haridas S."/>
            <person name="He G."/>
            <person name="LaButti K."/>
            <person name="Lipzen A."/>
            <person name="Mondo S."/>
            <person name="Riley R."/>
            <person name="Salamov A."/>
            <person name="Simmons B.A."/>
            <person name="Magnuson J.K."/>
            <person name="Henrissat B."/>
            <person name="Mortensen U.H."/>
            <person name="Larsen T.O."/>
            <person name="Devries R.P."/>
            <person name="Grigoriev I.V."/>
            <person name="Machida M."/>
            <person name="Baker S.E."/>
            <person name="Andersen M.R."/>
        </authorList>
    </citation>
    <scope>NUCLEOTIDE SEQUENCE [LARGE SCALE GENOMIC DNA]</scope>
    <source>
        <strain evidence="8 9">CBS 151.66</strain>
    </source>
</reference>
<dbReference type="OrthoDB" id="3066029at2759"/>
<dbReference type="PROSITE" id="PS50850">
    <property type="entry name" value="MFS"/>
    <property type="match status" value="1"/>
</dbReference>
<feature type="transmembrane region" description="Helical" evidence="6">
    <location>
        <begin position="184"/>
        <end position="209"/>
    </location>
</feature>
<gene>
    <name evidence="8" type="ORF">BDV29DRAFT_151052</name>
</gene>
<dbReference type="SUPFAM" id="SSF103473">
    <property type="entry name" value="MFS general substrate transporter"/>
    <property type="match status" value="1"/>
</dbReference>
<dbReference type="GO" id="GO:0005886">
    <property type="term" value="C:plasma membrane"/>
    <property type="evidence" value="ECO:0007669"/>
    <property type="project" value="TreeGrafter"/>
</dbReference>
<feature type="region of interest" description="Disordered" evidence="5">
    <location>
        <begin position="1"/>
        <end position="44"/>
    </location>
</feature>
<comment type="subcellular location">
    <subcellularLocation>
        <location evidence="1">Membrane</location>
        <topology evidence="1">Multi-pass membrane protein</topology>
    </subcellularLocation>
</comment>
<dbReference type="InterPro" id="IPR036259">
    <property type="entry name" value="MFS_trans_sf"/>
</dbReference>
<dbReference type="InterPro" id="IPR020846">
    <property type="entry name" value="MFS_dom"/>
</dbReference>
<keyword evidence="4 6" id="KW-0472">Membrane</keyword>
<evidence type="ECO:0000256" key="5">
    <source>
        <dbReference type="SAM" id="MobiDB-lite"/>
    </source>
</evidence>
<feature type="transmembrane region" description="Helical" evidence="6">
    <location>
        <begin position="312"/>
        <end position="332"/>
    </location>
</feature>
<name>A0A5N5WV66_9EURO</name>
<feature type="compositionally biased region" description="Basic and acidic residues" evidence="5">
    <location>
        <begin position="28"/>
        <end position="44"/>
    </location>
</feature>
<feature type="transmembrane region" description="Helical" evidence="6">
    <location>
        <begin position="447"/>
        <end position="472"/>
    </location>
</feature>
<dbReference type="Proteomes" id="UP000326565">
    <property type="component" value="Unassembled WGS sequence"/>
</dbReference>
<accession>A0A5N5WV66</accession>
<feature type="transmembrane region" description="Helical" evidence="6">
    <location>
        <begin position="98"/>
        <end position="115"/>
    </location>
</feature>
<evidence type="ECO:0000256" key="1">
    <source>
        <dbReference type="ARBA" id="ARBA00004141"/>
    </source>
</evidence>
<feature type="transmembrane region" description="Helical" evidence="6">
    <location>
        <begin position="353"/>
        <end position="374"/>
    </location>
</feature>
<keyword evidence="2 6" id="KW-0812">Transmembrane</keyword>
<dbReference type="AlphaFoldDB" id="A0A5N5WV66"/>
<evidence type="ECO:0000256" key="2">
    <source>
        <dbReference type="ARBA" id="ARBA00022692"/>
    </source>
</evidence>
<dbReference type="PANTHER" id="PTHR23502">
    <property type="entry name" value="MAJOR FACILITATOR SUPERFAMILY"/>
    <property type="match status" value="1"/>
</dbReference>
<keyword evidence="3 6" id="KW-1133">Transmembrane helix</keyword>
<sequence>MSSIVVRHEPDPFASMSESDLESQLPRAADETIEEKGSQAEEKAKSIKGYGTPLWRKCVITFIVSWMTLVVTFSSTSLIPATPEIAAEFNTTEETLNITNMGVLFAMAYSSLIWGPLNKIIGRRMSYNLAIAMLCGCTAATAASVNLKMFVVFRILTGLTGTSFMVSGQTVLADIFEPVVRGTAVGFFMAGTLSGPAIGPCIGGIIVTFSSWRVIYWLQLGMSGLGLVLAVLFVPDVKGEVESDPKKEQSLTVVSVIREFNPFRIFKQWLYPNVFLADLTCGFLAVFQYSLLTSARSIFNPIFHLDTALVSGLFYLAPGAGFLIGSIIGGKFSDRTVKKWIVRRGYRLPQDRLNSGLITLFGVLPASILIYGWTLQERKGGMALPIIVAFFGGWGLMGSFNCLNTYVAEALPHKRSEVMAGKYIIQYSFSAGSSALVMPVIDVVGIGWTFTICVAFSTVGGLITMSIARWGLDMQRWGEKTFRIPES</sequence>
<feature type="compositionally biased region" description="Basic and acidic residues" evidence="5">
    <location>
        <begin position="1"/>
        <end position="11"/>
    </location>
</feature>
<feature type="transmembrane region" description="Helical" evidence="6">
    <location>
        <begin position="424"/>
        <end position="441"/>
    </location>
</feature>
<evidence type="ECO:0000256" key="3">
    <source>
        <dbReference type="ARBA" id="ARBA00022989"/>
    </source>
</evidence>
<dbReference type="GO" id="GO:0022857">
    <property type="term" value="F:transmembrane transporter activity"/>
    <property type="evidence" value="ECO:0007669"/>
    <property type="project" value="InterPro"/>
</dbReference>
<dbReference type="Pfam" id="PF07690">
    <property type="entry name" value="MFS_1"/>
    <property type="match status" value="1"/>
</dbReference>
<feature type="transmembrane region" description="Helical" evidence="6">
    <location>
        <begin position="270"/>
        <end position="292"/>
    </location>
</feature>
<dbReference type="InterPro" id="IPR011701">
    <property type="entry name" value="MFS"/>
</dbReference>
<feature type="domain" description="Major facilitator superfamily (MFS) profile" evidence="7">
    <location>
        <begin position="60"/>
        <end position="472"/>
    </location>
</feature>
<protein>
    <submittedName>
        <fullName evidence="8">Major facilitator superfamily domain-containing protein</fullName>
    </submittedName>
</protein>
<proteinExistence type="predicted"/>
<dbReference type="Gene3D" id="1.20.1250.20">
    <property type="entry name" value="MFS general substrate transporter like domains"/>
    <property type="match status" value="1"/>
</dbReference>
<evidence type="ECO:0000256" key="4">
    <source>
        <dbReference type="ARBA" id="ARBA00023136"/>
    </source>
</evidence>
<dbReference type="EMBL" id="ML732247">
    <property type="protein sequence ID" value="KAB8072426.1"/>
    <property type="molecule type" value="Genomic_DNA"/>
</dbReference>